<keyword evidence="1" id="KW-0812">Transmembrane</keyword>
<keyword evidence="1" id="KW-0472">Membrane</keyword>
<feature type="transmembrane region" description="Helical" evidence="1">
    <location>
        <begin position="12"/>
        <end position="35"/>
    </location>
</feature>
<comment type="caution">
    <text evidence="2">The sequence shown here is derived from an EMBL/GenBank/DDBJ whole genome shotgun (WGS) entry which is preliminary data.</text>
</comment>
<evidence type="ECO:0000313" key="2">
    <source>
        <dbReference type="EMBL" id="MBO0477297.1"/>
    </source>
</evidence>
<evidence type="ECO:0000313" key="3">
    <source>
        <dbReference type="Proteomes" id="UP000664857"/>
    </source>
</evidence>
<keyword evidence="3" id="KW-1185">Reference proteome</keyword>
<reference evidence="2 3" key="1">
    <citation type="submission" date="2021-03" db="EMBL/GenBank/DDBJ databases">
        <title>Enterococcal diversity collection.</title>
        <authorList>
            <person name="Gilmore M.S."/>
            <person name="Schwartzman J."/>
            <person name="Van Tyne D."/>
            <person name="Martin M."/>
            <person name="Earl A.M."/>
            <person name="Manson A.L."/>
            <person name="Straub T."/>
            <person name="Salamzade R."/>
            <person name="Saavedra J."/>
            <person name="Lebreton F."/>
            <person name="Prichula J."/>
            <person name="Schaufler K."/>
            <person name="Gaca A."/>
            <person name="Sgardioli B."/>
            <person name="Wagenaar J."/>
            <person name="Strong T."/>
        </authorList>
    </citation>
    <scope>NUCLEOTIDE SEQUENCE [LARGE SCALE GENOMIC DNA]</scope>
    <source>
        <strain evidence="2 3">DIV0080</strain>
    </source>
</reference>
<dbReference type="Proteomes" id="UP000664857">
    <property type="component" value="Unassembled WGS sequence"/>
</dbReference>
<proteinExistence type="predicted"/>
<name>A0ABS3HU79_9ENTE</name>
<dbReference type="RefSeq" id="WP_206967141.1">
    <property type="nucleotide sequence ID" value="NZ_JAFLVX010000023.1"/>
</dbReference>
<accession>A0ABS3HU79</accession>
<gene>
    <name evidence="2" type="ORF">DOK76_09450</name>
</gene>
<protein>
    <submittedName>
        <fullName evidence="2">Uncharacterized protein</fullName>
    </submittedName>
</protein>
<keyword evidence="1" id="KW-1133">Transmembrane helix</keyword>
<dbReference type="EMBL" id="JAFLVX010000023">
    <property type="protein sequence ID" value="MBO0477297.1"/>
    <property type="molecule type" value="Genomic_DNA"/>
</dbReference>
<organism evidence="2 3">
    <name type="scientific">Candidatus Vagococcus giribetii</name>
    <dbReference type="NCBI Taxonomy" id="2230876"/>
    <lineage>
        <taxon>Bacteria</taxon>
        <taxon>Bacillati</taxon>
        <taxon>Bacillota</taxon>
        <taxon>Bacilli</taxon>
        <taxon>Lactobacillales</taxon>
        <taxon>Enterococcaceae</taxon>
        <taxon>Vagococcus</taxon>
    </lineage>
</organism>
<evidence type="ECO:0000256" key="1">
    <source>
        <dbReference type="SAM" id="Phobius"/>
    </source>
</evidence>
<sequence>MKQSHTFVKKAIIYCLLMTVMGVIIALSGFALSGFDYSKYPVENKHWYQVISIPKESIK</sequence>